<organism evidence="1 2">
    <name type="scientific">Vibrio atlanticus</name>
    <dbReference type="NCBI Taxonomy" id="693153"/>
    <lineage>
        <taxon>Bacteria</taxon>
        <taxon>Pseudomonadati</taxon>
        <taxon>Pseudomonadota</taxon>
        <taxon>Gammaproteobacteria</taxon>
        <taxon>Vibrionales</taxon>
        <taxon>Vibrionaceae</taxon>
        <taxon>Vibrio</taxon>
    </lineage>
</organism>
<dbReference type="InterPro" id="IPR004027">
    <property type="entry name" value="SEC_C_motif"/>
</dbReference>
<dbReference type="RefSeq" id="WP_371708615.1">
    <property type="nucleotide sequence ID" value="NZ_JBGOOL010000127.1"/>
</dbReference>
<protein>
    <submittedName>
        <fullName evidence="1">YecA family protein</fullName>
    </submittedName>
</protein>
<dbReference type="Pfam" id="PF02810">
    <property type="entry name" value="SEC-C"/>
    <property type="match status" value="1"/>
</dbReference>
<evidence type="ECO:0000313" key="1">
    <source>
        <dbReference type="EMBL" id="MEZ8056052.1"/>
    </source>
</evidence>
<name>A0ABV4KUQ7_9VIBR</name>
<gene>
    <name evidence="1" type="ORF">ACED57_23455</name>
</gene>
<dbReference type="SUPFAM" id="SSF103642">
    <property type="entry name" value="Sec-C motif"/>
    <property type="match status" value="1"/>
</dbReference>
<evidence type="ECO:0000313" key="2">
    <source>
        <dbReference type="Proteomes" id="UP001569175"/>
    </source>
</evidence>
<accession>A0ABV4KUQ7</accession>
<reference evidence="1 2" key="1">
    <citation type="submission" date="2024-06" db="EMBL/GenBank/DDBJ databases">
        <authorList>
            <person name="Steensen K."/>
            <person name="Seneca J."/>
            <person name="Bartlau N."/>
            <person name="Yu A.X."/>
            <person name="Polz M.F."/>
        </authorList>
    </citation>
    <scope>NUCLEOTIDE SEQUENCE [LARGE SCALE GENOMIC DNA]</scope>
    <source>
        <strain evidence="1 2">1F9</strain>
    </source>
</reference>
<comment type="caution">
    <text evidence="1">The sequence shown here is derived from an EMBL/GenBank/DDBJ whole genome shotgun (WGS) entry which is preliminary data.</text>
</comment>
<proteinExistence type="predicted"/>
<dbReference type="EMBL" id="JBGOOL010000127">
    <property type="protein sequence ID" value="MEZ8056052.1"/>
    <property type="molecule type" value="Genomic_DNA"/>
</dbReference>
<sequence length="481" mass="55068">MLKPINKEQSVNESERFLSQLAEDTFFSLWSFPNIYRDEGCSKINTGKEMCDLFILIGNQAVVFSDKSIQFKGEPDSSVAWNRWYKSSIFASIKQLHGCYTWLKKHPSRVFLDKHCNEPFPFSLEDIEKVHLVAIVDDLDFRDEHVGILSYDFNEQNKKNSTTPFTIGLDANNKPFTHVFNKSMFREILSELMAITDFLDYLEAKEAAIRGRTIITADCEEQILARFVKNREPACVTGTLRKSGPQYSFSHSDWSDYKREASYYKAHLSHYVAMDNLLMLLSEAIVSANVGLAKEATLESHEIAVRMLAKEPLLSRKLLAKAFEEKYLEVPTGLRSSRLVKSIYYPDVTYIFVFFPNNFAATEDYRKTRVQIGAAYALVAKRKRPELKKIVVISTQTNGEAQSSEDIAYYDYSNSLSKDEEREADRVSSIYHILTQTIESTGNIYKSTSSTGRVARLKPRYGRNDPCFCGSGKKYKKCCYS</sequence>
<dbReference type="Proteomes" id="UP001569175">
    <property type="component" value="Unassembled WGS sequence"/>
</dbReference>
<keyword evidence="2" id="KW-1185">Reference proteome</keyword>
<dbReference type="Gene3D" id="3.10.450.50">
    <property type="match status" value="1"/>
</dbReference>